<name>A0AAV4QTP5_CAEEX</name>
<organism evidence="2 3">
    <name type="scientific">Caerostris extrusa</name>
    <name type="common">Bark spider</name>
    <name type="synonym">Caerostris bankana</name>
    <dbReference type="NCBI Taxonomy" id="172846"/>
    <lineage>
        <taxon>Eukaryota</taxon>
        <taxon>Metazoa</taxon>
        <taxon>Ecdysozoa</taxon>
        <taxon>Arthropoda</taxon>
        <taxon>Chelicerata</taxon>
        <taxon>Arachnida</taxon>
        <taxon>Araneae</taxon>
        <taxon>Araneomorphae</taxon>
        <taxon>Entelegynae</taxon>
        <taxon>Araneoidea</taxon>
        <taxon>Araneidae</taxon>
        <taxon>Caerostris</taxon>
    </lineage>
</organism>
<dbReference type="AlphaFoldDB" id="A0AAV4QTP5"/>
<reference evidence="2 3" key="1">
    <citation type="submission" date="2021-06" db="EMBL/GenBank/DDBJ databases">
        <title>Caerostris extrusa draft genome.</title>
        <authorList>
            <person name="Kono N."/>
            <person name="Arakawa K."/>
        </authorList>
    </citation>
    <scope>NUCLEOTIDE SEQUENCE [LARGE SCALE GENOMIC DNA]</scope>
</reference>
<evidence type="ECO:0000313" key="3">
    <source>
        <dbReference type="Proteomes" id="UP001054945"/>
    </source>
</evidence>
<evidence type="ECO:0000256" key="1">
    <source>
        <dbReference type="SAM" id="MobiDB-lite"/>
    </source>
</evidence>
<accession>A0AAV4QTP5</accession>
<protein>
    <submittedName>
        <fullName evidence="2">Uncharacterized protein</fullName>
    </submittedName>
</protein>
<feature type="region of interest" description="Disordered" evidence="1">
    <location>
        <begin position="48"/>
        <end position="69"/>
    </location>
</feature>
<evidence type="ECO:0000313" key="2">
    <source>
        <dbReference type="EMBL" id="GIY11649.1"/>
    </source>
</evidence>
<dbReference type="EMBL" id="BPLR01006674">
    <property type="protein sequence ID" value="GIY11649.1"/>
    <property type="molecule type" value="Genomic_DNA"/>
</dbReference>
<gene>
    <name evidence="2" type="ORF">CEXT_389691</name>
</gene>
<comment type="caution">
    <text evidence="2">The sequence shown here is derived from an EMBL/GenBank/DDBJ whole genome shotgun (WGS) entry which is preliminary data.</text>
</comment>
<keyword evidence="3" id="KW-1185">Reference proteome</keyword>
<sequence>MERGEKSFQVFYITIYNPINKLITHIGYLSTFSQKVALLDAQGGLIPGGEGVNGSSRNNGTPLTTPKKQTTTKQLSILFKYSRLTLKVCFYTEPNRLRDVTTSQTDGKSRPVGVTTLSQNRFLQKREEEERRIVWKKGIPRVRGFSKSLISDGNGKSVFRRIRRGVQCCVYL</sequence>
<dbReference type="Proteomes" id="UP001054945">
    <property type="component" value="Unassembled WGS sequence"/>
</dbReference>
<proteinExistence type="predicted"/>